<proteinExistence type="predicted"/>
<gene>
    <name evidence="2" type="ORF">HG542_05210</name>
</gene>
<evidence type="ECO:0000313" key="2">
    <source>
        <dbReference type="EMBL" id="NVK77055.1"/>
    </source>
</evidence>
<dbReference type="AlphaFoldDB" id="A0A7Y7E5Q4"/>
<name>A0A7Y7E5Q4_STRMO</name>
<sequence length="222" mass="23067">MKLKKNAALACAAAVLTVGAVSGTAAVAAPAKNSGVTAPLSGKAAKHTVKYSDEDIVGLLIFAKGKAADEHPDLAKQIRSHRTPQADQVTLAQIAEFTKELKAIDADFHDKVTVPVQINDPYAAKAGMERLNDDVKTFIAQHKKSGNSPDRANGWVWHDANAVIEINVLGAINAIGYANVAGATEAVVALVVVPSAVSYGFDMSKPNSLDAGNFVSAVAKAL</sequence>
<protein>
    <submittedName>
        <fullName evidence="2">Sporulation delaying protein family toxin</fullName>
    </submittedName>
</protein>
<keyword evidence="1" id="KW-0732">Signal</keyword>
<feature type="signal peptide" evidence="1">
    <location>
        <begin position="1"/>
        <end position="20"/>
    </location>
</feature>
<feature type="chain" id="PRO_5038591695" evidence="1">
    <location>
        <begin position="21"/>
        <end position="222"/>
    </location>
</feature>
<dbReference type="InterPro" id="IPR023888">
    <property type="entry name" value="SdpC-like"/>
</dbReference>
<dbReference type="RefSeq" id="WP_171078835.1">
    <property type="nucleotide sequence ID" value="NZ_BNBU01000003.1"/>
</dbReference>
<reference evidence="2 3" key="1">
    <citation type="submission" date="2020-04" db="EMBL/GenBank/DDBJ databases">
        <title>Draft Genome Sequence of Streptomyces morookaense DSM 40503, an 8-azaguanine-producing strain.</title>
        <authorList>
            <person name="Qi J."/>
            <person name="Gao J.-M."/>
        </authorList>
    </citation>
    <scope>NUCLEOTIDE SEQUENCE [LARGE SCALE GENOMIC DNA]</scope>
    <source>
        <strain evidence="2 3">DSM 40503</strain>
    </source>
</reference>
<dbReference type="EMBL" id="JABBXF010000008">
    <property type="protein sequence ID" value="NVK77055.1"/>
    <property type="molecule type" value="Genomic_DNA"/>
</dbReference>
<keyword evidence="3" id="KW-1185">Reference proteome</keyword>
<accession>A0A7Y7E5Q4</accession>
<dbReference type="Pfam" id="PF26137">
    <property type="entry name" value="Toxin_SdpC"/>
    <property type="match status" value="1"/>
</dbReference>
<dbReference type="NCBIfam" id="TIGR04032">
    <property type="entry name" value="toxin_SdpC"/>
    <property type="match status" value="1"/>
</dbReference>
<organism evidence="2 3">
    <name type="scientific">Streptomyces morookaense</name>
    <name type="common">Streptoverticillium morookaense</name>
    <dbReference type="NCBI Taxonomy" id="1970"/>
    <lineage>
        <taxon>Bacteria</taxon>
        <taxon>Bacillati</taxon>
        <taxon>Actinomycetota</taxon>
        <taxon>Actinomycetes</taxon>
        <taxon>Kitasatosporales</taxon>
        <taxon>Streptomycetaceae</taxon>
        <taxon>Streptomyces</taxon>
    </lineage>
</organism>
<evidence type="ECO:0000256" key="1">
    <source>
        <dbReference type="SAM" id="SignalP"/>
    </source>
</evidence>
<evidence type="ECO:0000313" key="3">
    <source>
        <dbReference type="Proteomes" id="UP000587462"/>
    </source>
</evidence>
<dbReference type="Proteomes" id="UP000587462">
    <property type="component" value="Unassembled WGS sequence"/>
</dbReference>
<comment type="caution">
    <text evidence="2">The sequence shown here is derived from an EMBL/GenBank/DDBJ whole genome shotgun (WGS) entry which is preliminary data.</text>
</comment>